<dbReference type="GO" id="GO:0046933">
    <property type="term" value="F:proton-transporting ATP synthase activity, rotational mechanism"/>
    <property type="evidence" value="ECO:0007669"/>
    <property type="project" value="InterPro"/>
</dbReference>
<dbReference type="AlphaFoldDB" id="A0AAV4LZ63"/>
<name>A0AAV4LZ63_BABCB</name>
<evidence type="ECO:0000313" key="3">
    <source>
        <dbReference type="EMBL" id="GIX65506.1"/>
    </source>
</evidence>
<proteinExistence type="inferred from homology"/>
<accession>A0AAV4LZ63</accession>
<dbReference type="Pfam" id="PF04627">
    <property type="entry name" value="ATP-synt_Eps"/>
    <property type="match status" value="1"/>
</dbReference>
<gene>
    <name evidence="3" type="ORF">BcabD6B2_49410</name>
</gene>
<reference evidence="3 4" key="1">
    <citation type="submission" date="2021-06" db="EMBL/GenBank/DDBJ databases">
        <title>Genome sequence of Babesia caballi.</title>
        <authorList>
            <person name="Yamagishi J."/>
            <person name="Kidaka T."/>
            <person name="Ochi A."/>
        </authorList>
    </citation>
    <scope>NUCLEOTIDE SEQUENCE [LARGE SCALE GENOMIC DNA]</scope>
    <source>
        <strain evidence="3">USDA-D6B2</strain>
    </source>
</reference>
<keyword evidence="4" id="KW-1185">Reference proteome</keyword>
<evidence type="ECO:0000256" key="2">
    <source>
        <dbReference type="SAM" id="MobiDB-lite"/>
    </source>
</evidence>
<dbReference type="GO" id="GO:0045259">
    <property type="term" value="C:proton-transporting ATP synthase complex"/>
    <property type="evidence" value="ECO:0007669"/>
    <property type="project" value="InterPro"/>
</dbReference>
<dbReference type="SUPFAM" id="SSF48690">
    <property type="entry name" value="Epsilon subunit of mitochondrial F1F0-ATP synthase"/>
    <property type="match status" value="1"/>
</dbReference>
<dbReference type="Gene3D" id="1.10.1620.20">
    <property type="entry name" value="ATP synthase, F1 complex, epsilon subunit superfamily, mitochondrial"/>
    <property type="match status" value="1"/>
</dbReference>
<dbReference type="RefSeq" id="XP_067717575.1">
    <property type="nucleotide sequence ID" value="XM_067861474.1"/>
</dbReference>
<evidence type="ECO:0000256" key="1">
    <source>
        <dbReference type="ARBA" id="ARBA00009502"/>
    </source>
</evidence>
<dbReference type="GeneID" id="94196987"/>
<protein>
    <submittedName>
        <fullName evidence="3">Mitochondrial ATP synthase F1, epsilon subunit, putative</fullName>
    </submittedName>
</protein>
<sequence>MWRSAKSSFTRYSLEMAEILCKCLKDPHREKALARYKLNVKQTDYTNGVAQPSHLHGNFTGAFEPKSSAQ</sequence>
<dbReference type="Proteomes" id="UP001497744">
    <property type="component" value="Unassembled WGS sequence"/>
</dbReference>
<feature type="region of interest" description="Disordered" evidence="2">
    <location>
        <begin position="49"/>
        <end position="70"/>
    </location>
</feature>
<evidence type="ECO:0000313" key="4">
    <source>
        <dbReference type="Proteomes" id="UP001497744"/>
    </source>
</evidence>
<comment type="caution">
    <text evidence="3">The sequence shown here is derived from an EMBL/GenBank/DDBJ whole genome shotgun (WGS) entry which is preliminary data.</text>
</comment>
<dbReference type="GO" id="GO:0005743">
    <property type="term" value="C:mitochondrial inner membrane"/>
    <property type="evidence" value="ECO:0007669"/>
    <property type="project" value="InterPro"/>
</dbReference>
<dbReference type="InterPro" id="IPR036742">
    <property type="entry name" value="ATP_synth_F1_esu_sf_mt"/>
</dbReference>
<organism evidence="3 4">
    <name type="scientific">Babesia caballi</name>
    <dbReference type="NCBI Taxonomy" id="5871"/>
    <lineage>
        <taxon>Eukaryota</taxon>
        <taxon>Sar</taxon>
        <taxon>Alveolata</taxon>
        <taxon>Apicomplexa</taxon>
        <taxon>Aconoidasida</taxon>
        <taxon>Piroplasmida</taxon>
        <taxon>Babesiidae</taxon>
        <taxon>Babesia</taxon>
    </lineage>
</organism>
<dbReference type="EMBL" id="BPLF01000005">
    <property type="protein sequence ID" value="GIX65506.1"/>
    <property type="molecule type" value="Genomic_DNA"/>
</dbReference>
<dbReference type="CDD" id="cd12153">
    <property type="entry name" value="F1-ATPase_epsilon"/>
    <property type="match status" value="1"/>
</dbReference>
<dbReference type="InterPro" id="IPR006721">
    <property type="entry name" value="ATP_synth_F1_esu_mt"/>
</dbReference>
<comment type="similarity">
    <text evidence="1">Belongs to the eukaryotic ATPase epsilon family.</text>
</comment>